<dbReference type="Proteomes" id="UP000033831">
    <property type="component" value="Unassembled WGS sequence"/>
</dbReference>
<organism evidence="2 3">
    <name type="scientific">Candidatus Nomurabacteria bacterium GW2011_GWF2_43_8</name>
    <dbReference type="NCBI Taxonomy" id="1618779"/>
    <lineage>
        <taxon>Bacteria</taxon>
        <taxon>Candidatus Nomuraibacteriota</taxon>
    </lineage>
</organism>
<gene>
    <name evidence="2" type="ORF">UW07_C0019G0004</name>
</gene>
<reference evidence="2 3" key="1">
    <citation type="journal article" date="2015" name="Nature">
        <title>rRNA introns, odd ribosomes, and small enigmatic genomes across a large radiation of phyla.</title>
        <authorList>
            <person name="Brown C.T."/>
            <person name="Hug L.A."/>
            <person name="Thomas B.C."/>
            <person name="Sharon I."/>
            <person name="Castelle C.J."/>
            <person name="Singh A."/>
            <person name="Wilkins M.J."/>
            <person name="Williams K.H."/>
            <person name="Banfield J.F."/>
        </authorList>
    </citation>
    <scope>NUCLEOTIDE SEQUENCE [LARGE SCALE GENOMIC DNA]</scope>
</reference>
<evidence type="ECO:0000313" key="3">
    <source>
        <dbReference type="Proteomes" id="UP000033831"/>
    </source>
</evidence>
<dbReference type="InterPro" id="IPR002789">
    <property type="entry name" value="HerA_central"/>
</dbReference>
<dbReference type="SUPFAM" id="SSF52540">
    <property type="entry name" value="P-loop containing nucleoside triphosphate hydrolases"/>
    <property type="match status" value="1"/>
</dbReference>
<feature type="domain" description="Helicase HerA central" evidence="1">
    <location>
        <begin position="14"/>
        <end position="52"/>
    </location>
</feature>
<sequence>MNINLGSIQMPINAATKAFAILAKRGAGKTYTGAVMAEEFYKAGIPFVVFDPIDVWWGLRLAANGKDKGLPIVVFGTEHADIQLDREMGRKIAQAVVRENISCVISTFGIPGGKTAERHLIAEFSEELLRIVKTPIHVFIEEAHEFVPQRVFGGLGKTFNAVSNLVVMGRNRGIGVTLINQRAATVNKDVLTQLDTLLAFQNTSPQDRKALQDWVEYHSAEGDFEKFMDSLPSLPKGKGWVWSPEFLGKFERIEIRKRETFHPDREKIGSKFVMPELNQIDVQTFIAKFTSEMTIVKKEKGKKSPVIEPRIALPPALVESNEQVIREMKNDYESRLLQKDGEIRRRDAIIENVRKIVGMSSGAPLPISSGKNNSIIENLPKYDKDIMEAIRQHPGIPFTRAQLAMNAGKSYRSSKYLSVVHRLIKLQLITKSGSDLIYQP</sequence>
<dbReference type="InterPro" id="IPR008571">
    <property type="entry name" value="HerA-like"/>
</dbReference>
<dbReference type="PANTHER" id="PTHR42957:SF1">
    <property type="entry name" value="HELICASE MJ1565-RELATED"/>
    <property type="match status" value="1"/>
</dbReference>
<dbReference type="PANTHER" id="PTHR42957">
    <property type="entry name" value="HELICASE MJ1565-RELATED"/>
    <property type="match status" value="1"/>
</dbReference>
<dbReference type="Gene3D" id="3.40.50.300">
    <property type="entry name" value="P-loop containing nucleotide triphosphate hydrolases"/>
    <property type="match status" value="1"/>
</dbReference>
<dbReference type="InterPro" id="IPR027417">
    <property type="entry name" value="P-loop_NTPase"/>
</dbReference>
<protein>
    <recommendedName>
        <fullName evidence="1">Helicase HerA central domain-containing protein</fullName>
    </recommendedName>
</protein>
<dbReference type="EMBL" id="LCGX01000019">
    <property type="protein sequence ID" value="KKT23925.1"/>
    <property type="molecule type" value="Genomic_DNA"/>
</dbReference>
<name>A0A0G1FND5_9BACT</name>
<dbReference type="AlphaFoldDB" id="A0A0G1FND5"/>
<comment type="caution">
    <text evidence="2">The sequence shown here is derived from an EMBL/GenBank/DDBJ whole genome shotgun (WGS) entry which is preliminary data.</text>
</comment>
<accession>A0A0G1FND5</accession>
<evidence type="ECO:0000313" key="2">
    <source>
        <dbReference type="EMBL" id="KKT23925.1"/>
    </source>
</evidence>
<dbReference type="Pfam" id="PF01935">
    <property type="entry name" value="DUF87"/>
    <property type="match status" value="1"/>
</dbReference>
<proteinExistence type="predicted"/>
<evidence type="ECO:0000259" key="1">
    <source>
        <dbReference type="Pfam" id="PF01935"/>
    </source>
</evidence>